<dbReference type="NCBIfam" id="TIGR00345">
    <property type="entry name" value="GET3_arsA_TRC40"/>
    <property type="match status" value="1"/>
</dbReference>
<reference evidence="6 7" key="2">
    <citation type="submission" date="2016-10" db="EMBL/GenBank/DDBJ databases">
        <authorList>
            <person name="Varghese N."/>
            <person name="Submissions S."/>
        </authorList>
    </citation>
    <scope>NUCLEOTIDE SEQUENCE [LARGE SCALE GENOMIC DNA]</scope>
    <source>
        <strain evidence="7">ATCC 20501</strain>
        <strain evidence="5 6">CGMCC 4.3529</strain>
    </source>
</reference>
<dbReference type="InterPro" id="IPR025723">
    <property type="entry name" value="ArsA/GET3_ATPase-like"/>
</dbReference>
<feature type="domain" description="ArsA HSP20-like" evidence="3">
    <location>
        <begin position="335"/>
        <end position="396"/>
    </location>
</feature>
<dbReference type="InterPro" id="IPR027417">
    <property type="entry name" value="P-loop_NTPase"/>
</dbReference>
<dbReference type="RefSeq" id="WP_093357900.1">
    <property type="nucleotide sequence ID" value="NZ_FNVB01000007.1"/>
</dbReference>
<dbReference type="EMBL" id="FNVB01000007">
    <property type="protein sequence ID" value="SEG86708.1"/>
    <property type="molecule type" value="Genomic_DNA"/>
</dbReference>
<dbReference type="PANTHER" id="PTHR10803:SF3">
    <property type="entry name" value="ATPASE GET3"/>
    <property type="match status" value="1"/>
</dbReference>
<keyword evidence="4" id="KW-0547">Nucleotide-binding</keyword>
<organism evidence="4 7">
    <name type="scientific">Saccharopolyspora kobensis</name>
    <dbReference type="NCBI Taxonomy" id="146035"/>
    <lineage>
        <taxon>Bacteria</taxon>
        <taxon>Bacillati</taxon>
        <taxon>Actinomycetota</taxon>
        <taxon>Actinomycetes</taxon>
        <taxon>Pseudonocardiales</taxon>
        <taxon>Pseudonocardiaceae</taxon>
        <taxon>Saccharopolyspora</taxon>
    </lineage>
</organism>
<feature type="domain" description="ArsA/GET3 Anion-transporting ATPase-like" evidence="2">
    <location>
        <begin position="1"/>
        <end position="309"/>
    </location>
</feature>
<dbReference type="InterPro" id="IPR016300">
    <property type="entry name" value="ATPase_ArsA/GET3"/>
</dbReference>
<dbReference type="AlphaFoldDB" id="A0A1H6DNA0"/>
<evidence type="ECO:0000313" key="4">
    <source>
        <dbReference type="EMBL" id="SEG86708.1"/>
    </source>
</evidence>
<dbReference type="GO" id="GO:0005524">
    <property type="term" value="F:ATP binding"/>
    <property type="evidence" value="ECO:0007669"/>
    <property type="project" value="UniProtKB-KW"/>
</dbReference>
<evidence type="ECO:0000313" key="5">
    <source>
        <dbReference type="EMBL" id="SFF00251.1"/>
    </source>
</evidence>
<evidence type="ECO:0000259" key="3">
    <source>
        <dbReference type="Pfam" id="PF17886"/>
    </source>
</evidence>
<dbReference type="PANTHER" id="PTHR10803">
    <property type="entry name" value="ARSENICAL PUMP-DRIVING ATPASE ARSENITE-TRANSLOCATING ATPASE"/>
    <property type="match status" value="1"/>
</dbReference>
<evidence type="ECO:0000313" key="6">
    <source>
        <dbReference type="Proteomes" id="UP000199690"/>
    </source>
</evidence>
<reference evidence="4" key="1">
    <citation type="submission" date="2016-10" db="EMBL/GenBank/DDBJ databases">
        <authorList>
            <person name="de Groot N.N."/>
        </authorList>
    </citation>
    <scope>NUCLEOTIDE SEQUENCE [LARGE SCALE GENOMIC DNA]</scope>
    <source>
        <strain evidence="4">ATCC 20501</strain>
    </source>
</reference>
<dbReference type="Gene3D" id="3.40.50.300">
    <property type="entry name" value="P-loop containing nucleotide triphosphate hydrolases"/>
    <property type="match status" value="1"/>
</dbReference>
<dbReference type="EMBL" id="FOME01000017">
    <property type="protein sequence ID" value="SFF00251.1"/>
    <property type="molecule type" value="Genomic_DNA"/>
</dbReference>
<proteinExistence type="inferred from homology"/>
<keyword evidence="4" id="KW-0067">ATP-binding</keyword>
<protein>
    <submittedName>
        <fullName evidence="4 5">Arsenite efflux ATP-binding protein ArsA</fullName>
    </submittedName>
</protein>
<gene>
    <name evidence="4" type="ORF">SAMN02982929_04661</name>
    <name evidence="5" type="ORF">SAMN05216506_11771</name>
</gene>
<keyword evidence="6" id="KW-1185">Reference proteome</keyword>
<evidence type="ECO:0000259" key="2">
    <source>
        <dbReference type="Pfam" id="PF02374"/>
    </source>
</evidence>
<accession>A0A1I2F6T2</accession>
<dbReference type="Gene3D" id="2.60.40.790">
    <property type="match status" value="1"/>
</dbReference>
<dbReference type="SMR" id="A0A1H6DNA0"/>
<dbReference type="Pfam" id="PF02374">
    <property type="entry name" value="ArsA_ATPase"/>
    <property type="match status" value="1"/>
</dbReference>
<dbReference type="SUPFAM" id="SSF52540">
    <property type="entry name" value="P-loop containing nucleoside triphosphate hydrolases"/>
    <property type="match status" value="1"/>
</dbReference>
<evidence type="ECO:0000313" key="7">
    <source>
        <dbReference type="Proteomes" id="UP000236729"/>
    </source>
</evidence>
<accession>A0A1H6DNA0</accession>
<comment type="similarity">
    <text evidence="1">Belongs to the arsA ATPase family.</text>
</comment>
<evidence type="ECO:0000256" key="1">
    <source>
        <dbReference type="ARBA" id="ARBA00011040"/>
    </source>
</evidence>
<dbReference type="InterPro" id="IPR008978">
    <property type="entry name" value="HSP20-like_chaperone"/>
</dbReference>
<dbReference type="Proteomes" id="UP000236729">
    <property type="component" value="Unassembled WGS sequence"/>
</dbReference>
<dbReference type="CDD" id="cd02035">
    <property type="entry name" value="ArsA"/>
    <property type="match status" value="1"/>
</dbReference>
<dbReference type="Pfam" id="PF17886">
    <property type="entry name" value="ArsA_HSP20"/>
    <property type="match status" value="1"/>
</dbReference>
<dbReference type="InterPro" id="IPR040612">
    <property type="entry name" value="ArsA_HSP20-like"/>
</dbReference>
<name>A0A1H6DNA0_9PSEU</name>
<dbReference type="Proteomes" id="UP000199690">
    <property type="component" value="Unassembled WGS sequence"/>
</dbReference>
<dbReference type="GO" id="GO:0016887">
    <property type="term" value="F:ATP hydrolysis activity"/>
    <property type="evidence" value="ECO:0007669"/>
    <property type="project" value="InterPro"/>
</dbReference>
<sequence>MRILLLTGKGGVGKTTLAAATAARIAAAGRKVLVVSTDPAHSLADALGAELGAEPAEVRLDGSHAVLHAAEVQTRALVDGTWRELREHLRTMLQGAGVGEVDAEELTVLPGVEDLLALSEVHRLAASGLWDTVLVDCGPTAETLRLLALPESLAGYLERLFPAHRRAVRGLLAGIAGSDQVQRWDAVADGLGRLAERLSALKDMLADPGTSVRLVLTPESVVAAETRRTLTALALQQIRVDGLIANRVVPDPGSARGAAAQWLRTRRREQEDVLESLRSATDLPLRVVEHRAAEPVGAEALLELGAELYADADPLENLPAAPAMRVTGGGRTLEAEYDLRIALPLHPAAELDLARIGDELAITVDGRRRLVALPAVLRRCVVTGAIAGDDGLTVRFRPDPEQWMR</sequence>